<keyword evidence="4" id="KW-1185">Reference proteome</keyword>
<dbReference type="Proteomes" id="UP000527355">
    <property type="component" value="Unassembled WGS sequence"/>
</dbReference>
<name>A0A7J7T2Q2_MYOMY</name>
<keyword evidence="2" id="KW-0812">Transmembrane</keyword>
<keyword evidence="2" id="KW-0472">Membrane</keyword>
<evidence type="ECO:0000256" key="2">
    <source>
        <dbReference type="SAM" id="Phobius"/>
    </source>
</evidence>
<feature type="transmembrane region" description="Helical" evidence="2">
    <location>
        <begin position="31"/>
        <end position="49"/>
    </location>
</feature>
<proteinExistence type="predicted"/>
<dbReference type="EMBL" id="JABWUV010000017">
    <property type="protein sequence ID" value="KAF6294971.1"/>
    <property type="molecule type" value="Genomic_DNA"/>
</dbReference>
<keyword evidence="2" id="KW-1133">Transmembrane helix</keyword>
<protein>
    <submittedName>
        <fullName evidence="3">ATP binding cassette subfamily A member 8</fullName>
    </submittedName>
</protein>
<reference evidence="3 4" key="1">
    <citation type="journal article" date="2020" name="Nature">
        <title>Six reference-quality genomes reveal evolution of bat adaptations.</title>
        <authorList>
            <person name="Jebb D."/>
            <person name="Huang Z."/>
            <person name="Pippel M."/>
            <person name="Hughes G.M."/>
            <person name="Lavrichenko K."/>
            <person name="Devanna P."/>
            <person name="Winkler S."/>
            <person name="Jermiin L.S."/>
            <person name="Skirmuntt E.C."/>
            <person name="Katzourakis A."/>
            <person name="Burkitt-Gray L."/>
            <person name="Ray D.A."/>
            <person name="Sullivan K.A.M."/>
            <person name="Roscito J.G."/>
            <person name="Kirilenko B.M."/>
            <person name="Davalos L.M."/>
            <person name="Corthals A.P."/>
            <person name="Power M.L."/>
            <person name="Jones G."/>
            <person name="Ransome R.D."/>
            <person name="Dechmann D.K.N."/>
            <person name="Locatelli A.G."/>
            <person name="Puechmaille S.J."/>
            <person name="Fedrigo O."/>
            <person name="Jarvis E.D."/>
            <person name="Hiller M."/>
            <person name="Vernes S.C."/>
            <person name="Myers E.W."/>
            <person name="Teeling E.C."/>
        </authorList>
    </citation>
    <scope>NUCLEOTIDE SEQUENCE [LARGE SCALE GENOMIC DNA]</scope>
    <source>
        <strain evidence="3">MMyoMyo1</strain>
        <tissue evidence="3">Flight muscle</tissue>
    </source>
</reference>
<feature type="region of interest" description="Disordered" evidence="1">
    <location>
        <begin position="103"/>
        <end position="128"/>
    </location>
</feature>
<evidence type="ECO:0000313" key="4">
    <source>
        <dbReference type="Proteomes" id="UP000527355"/>
    </source>
</evidence>
<gene>
    <name evidence="3" type="ORF">mMyoMyo1_000038</name>
</gene>
<sequence length="128" mass="14235">MNKRERSVCQQTGALLCKNLLKKWRMKRESLLEWLSSLLLLLFLYLYPISHQVTDYSSLPTMDLGRVDSFKPSTTLMIAYTPLTNITQQIMKKVALASSINGAGRNRSAPPGAARSCAASTGGRREPC</sequence>
<evidence type="ECO:0000256" key="1">
    <source>
        <dbReference type="SAM" id="MobiDB-lite"/>
    </source>
</evidence>
<accession>A0A7J7T2Q2</accession>
<comment type="caution">
    <text evidence="3">The sequence shown here is derived from an EMBL/GenBank/DDBJ whole genome shotgun (WGS) entry which is preliminary data.</text>
</comment>
<organism evidence="3 4">
    <name type="scientific">Myotis myotis</name>
    <name type="common">Greater mouse-eared bat</name>
    <name type="synonym">Vespertilio myotis</name>
    <dbReference type="NCBI Taxonomy" id="51298"/>
    <lineage>
        <taxon>Eukaryota</taxon>
        <taxon>Metazoa</taxon>
        <taxon>Chordata</taxon>
        <taxon>Craniata</taxon>
        <taxon>Vertebrata</taxon>
        <taxon>Euteleostomi</taxon>
        <taxon>Mammalia</taxon>
        <taxon>Eutheria</taxon>
        <taxon>Laurasiatheria</taxon>
        <taxon>Chiroptera</taxon>
        <taxon>Yangochiroptera</taxon>
        <taxon>Vespertilionidae</taxon>
        <taxon>Myotis</taxon>
    </lineage>
</organism>
<dbReference type="AlphaFoldDB" id="A0A7J7T2Q2"/>
<evidence type="ECO:0000313" key="3">
    <source>
        <dbReference type="EMBL" id="KAF6294971.1"/>
    </source>
</evidence>